<evidence type="ECO:0000256" key="1">
    <source>
        <dbReference type="SAM" id="MobiDB-lite"/>
    </source>
</evidence>
<protein>
    <submittedName>
        <fullName evidence="2">Uncharacterized protein</fullName>
    </submittedName>
</protein>
<dbReference type="Proteomes" id="UP001310594">
    <property type="component" value="Unassembled WGS sequence"/>
</dbReference>
<proteinExistence type="predicted"/>
<evidence type="ECO:0000313" key="3">
    <source>
        <dbReference type="Proteomes" id="UP001310594"/>
    </source>
</evidence>
<dbReference type="EMBL" id="JAVRQU010000003">
    <property type="protein sequence ID" value="KAK5705411.1"/>
    <property type="molecule type" value="Genomic_DNA"/>
</dbReference>
<organism evidence="2 3">
    <name type="scientific">Elasticomyces elasticus</name>
    <dbReference type="NCBI Taxonomy" id="574655"/>
    <lineage>
        <taxon>Eukaryota</taxon>
        <taxon>Fungi</taxon>
        <taxon>Dikarya</taxon>
        <taxon>Ascomycota</taxon>
        <taxon>Pezizomycotina</taxon>
        <taxon>Dothideomycetes</taxon>
        <taxon>Dothideomycetidae</taxon>
        <taxon>Mycosphaerellales</taxon>
        <taxon>Teratosphaeriaceae</taxon>
        <taxon>Elasticomyces</taxon>
    </lineage>
</organism>
<comment type="caution">
    <text evidence="2">The sequence shown here is derived from an EMBL/GenBank/DDBJ whole genome shotgun (WGS) entry which is preliminary data.</text>
</comment>
<reference evidence="2" key="1">
    <citation type="submission" date="2023-08" db="EMBL/GenBank/DDBJ databases">
        <title>Black Yeasts Isolated from many extreme environments.</title>
        <authorList>
            <person name="Coleine C."/>
            <person name="Stajich J.E."/>
            <person name="Selbmann L."/>
        </authorList>
    </citation>
    <scope>NUCLEOTIDE SEQUENCE</scope>
    <source>
        <strain evidence="2">CCFEE 5810</strain>
    </source>
</reference>
<accession>A0AAN8A4J7</accession>
<dbReference type="AlphaFoldDB" id="A0AAN8A4J7"/>
<sequence>MSPNIIARDNSKLNQYNHPDCKDDNGSNVPTYHAAPPMYKCYNIDSTTESFFWNLGPLTYFWGYNSTDCTSDDFLPIEGYEQSGCQTVYETFAGDDYRILSVMMH</sequence>
<feature type="region of interest" description="Disordered" evidence="1">
    <location>
        <begin position="1"/>
        <end position="20"/>
    </location>
</feature>
<evidence type="ECO:0000313" key="2">
    <source>
        <dbReference type="EMBL" id="KAK5705411.1"/>
    </source>
</evidence>
<gene>
    <name evidence="2" type="ORF">LTR97_002529</name>
</gene>
<name>A0AAN8A4J7_9PEZI</name>